<comment type="similarity">
    <text evidence="1">Belongs to the four-carbon acid sugar kinase family.</text>
</comment>
<dbReference type="Proteomes" id="UP000830167">
    <property type="component" value="Chromosome"/>
</dbReference>
<evidence type="ECO:0000256" key="6">
    <source>
        <dbReference type="ARBA" id="ARBA00023277"/>
    </source>
</evidence>
<dbReference type="EMBL" id="CP089291">
    <property type="protein sequence ID" value="UOF90265.1"/>
    <property type="molecule type" value="Genomic_DNA"/>
</dbReference>
<dbReference type="Gene3D" id="3.40.50.10840">
    <property type="entry name" value="Putative sugar-binding, N-terminal domain"/>
    <property type="match status" value="1"/>
</dbReference>
<evidence type="ECO:0000259" key="8">
    <source>
        <dbReference type="Pfam" id="PF17042"/>
    </source>
</evidence>
<evidence type="ECO:0000313" key="10">
    <source>
        <dbReference type="Proteomes" id="UP000830167"/>
    </source>
</evidence>
<feature type="domain" description="Four-carbon acid sugar kinase N-terminal" evidence="7">
    <location>
        <begin position="49"/>
        <end position="286"/>
    </location>
</feature>
<keyword evidence="4" id="KW-0418">Kinase</keyword>
<evidence type="ECO:0000256" key="3">
    <source>
        <dbReference type="ARBA" id="ARBA00022741"/>
    </source>
</evidence>
<dbReference type="InterPro" id="IPR037051">
    <property type="entry name" value="4-carb_acid_sugar_kinase_N_sf"/>
</dbReference>
<keyword evidence="10" id="KW-1185">Reference proteome</keyword>
<evidence type="ECO:0000256" key="1">
    <source>
        <dbReference type="ARBA" id="ARBA00005715"/>
    </source>
</evidence>
<evidence type="ECO:0000313" key="9">
    <source>
        <dbReference type="EMBL" id="UOF90265.1"/>
    </source>
</evidence>
<keyword evidence="2" id="KW-0808">Transferase</keyword>
<sequence>MWNNRFEMNPVSEGVYMMQECPWSTYIEHSLTDQMDLIRQYWEHRSEKIIVLDDDPTGCQTVHGIRALMNWDRETLRQALEAPEHLVYILTNLRSVDAVRALEIHREIADRIVEVAAELKIKVHVISRSDSTLRGHFPEDVLPFINDSRFGDIDGILLSPAFFEGGRFTYNGTHYVKQGNAYLPADQTEFAKDPAFPFTSAYLPRWIAEKWPTVNQQSVVVLSLEQIRSAGIDAVIDTLMQATNQQVIAVDAVDDADLQVVALACLECRKRGKRFFFRTAASFVRAYAGITRIDPLPVERVVDRTQGTGGLVLVGSFVNKTTSQLQALLDTCEMVQVEMHSESLLQEQREREIQRVIRAISEALQAGKDVVCFTSRTLVQAKSAQESLYIGRRIMDAIVQVVRELPTRPAFFVAKGGITSHTIASDGLSVQQAWVAGQALPGVPVWELGSESKWPHLHYIVFPGNVGDTDALARLIERYQSYRQMRQA</sequence>
<dbReference type="InterPro" id="IPR031475">
    <property type="entry name" value="NBD_C"/>
</dbReference>
<protein>
    <submittedName>
        <fullName evidence="9">Hydroxyacid dehydrogenase</fullName>
    </submittedName>
</protein>
<dbReference type="RefSeq" id="WP_347436959.1">
    <property type="nucleotide sequence ID" value="NZ_CP089291.1"/>
</dbReference>
<keyword evidence="3" id="KW-0547">Nucleotide-binding</keyword>
<evidence type="ECO:0000256" key="5">
    <source>
        <dbReference type="ARBA" id="ARBA00022840"/>
    </source>
</evidence>
<proteinExistence type="inferred from homology"/>
<dbReference type="InterPro" id="IPR042213">
    <property type="entry name" value="NBD_C_sf"/>
</dbReference>
<dbReference type="Pfam" id="PF17042">
    <property type="entry name" value="NBD_C"/>
    <property type="match status" value="1"/>
</dbReference>
<dbReference type="SUPFAM" id="SSF142764">
    <property type="entry name" value="YgbK-like"/>
    <property type="match status" value="1"/>
</dbReference>
<evidence type="ECO:0000256" key="2">
    <source>
        <dbReference type="ARBA" id="ARBA00022679"/>
    </source>
</evidence>
<dbReference type="InterPro" id="IPR010737">
    <property type="entry name" value="4-carb_acid_sugar_kinase_N"/>
</dbReference>
<name>A0ABY4CID5_9BACL</name>
<reference evidence="9" key="1">
    <citation type="submission" date="2021-12" db="EMBL/GenBank/DDBJ databases">
        <title>Alicyclobacillaceae gen. nov., sp. nov., isolated from chalcocite enrichment system.</title>
        <authorList>
            <person name="Jiang Z."/>
        </authorList>
    </citation>
    <scope>NUCLEOTIDE SEQUENCE</scope>
    <source>
        <strain evidence="9">MYW30-H2</strain>
    </source>
</reference>
<evidence type="ECO:0000259" key="7">
    <source>
        <dbReference type="Pfam" id="PF07005"/>
    </source>
</evidence>
<accession>A0ABY4CID5</accession>
<evidence type="ECO:0000256" key="4">
    <source>
        <dbReference type="ARBA" id="ARBA00022777"/>
    </source>
</evidence>
<gene>
    <name evidence="9" type="ORF">LSG31_20785</name>
</gene>
<organism evidence="9 10">
    <name type="scientific">Fodinisporobacter ferrooxydans</name>
    <dbReference type="NCBI Taxonomy" id="2901836"/>
    <lineage>
        <taxon>Bacteria</taxon>
        <taxon>Bacillati</taxon>
        <taxon>Bacillota</taxon>
        <taxon>Bacilli</taxon>
        <taxon>Bacillales</taxon>
        <taxon>Alicyclobacillaceae</taxon>
        <taxon>Fodinisporobacter</taxon>
    </lineage>
</organism>
<dbReference type="Pfam" id="PF07005">
    <property type="entry name" value="SBD_N"/>
    <property type="match status" value="1"/>
</dbReference>
<feature type="domain" description="Four-carbon acid sugar kinase nucleotide binding" evidence="8">
    <location>
        <begin position="311"/>
        <end position="472"/>
    </location>
</feature>
<keyword evidence="6" id="KW-0119">Carbohydrate metabolism</keyword>
<keyword evidence="5" id="KW-0067">ATP-binding</keyword>
<dbReference type="Gene3D" id="3.40.980.20">
    <property type="entry name" value="Four-carbon acid sugar kinase, nucleotide binding domain"/>
    <property type="match status" value="1"/>
</dbReference>